<feature type="chain" id="PRO_5037114568" evidence="2">
    <location>
        <begin position="26"/>
        <end position="244"/>
    </location>
</feature>
<feature type="domain" description="WxL" evidence="3">
    <location>
        <begin position="47"/>
        <end position="244"/>
    </location>
</feature>
<dbReference type="EMBL" id="JAEEGA010000010">
    <property type="protein sequence ID" value="MBP1042454.1"/>
    <property type="molecule type" value="Genomic_DNA"/>
</dbReference>
<evidence type="ECO:0000313" key="5">
    <source>
        <dbReference type="Proteomes" id="UP000674938"/>
    </source>
</evidence>
<sequence length="244" mass="25616">MKNKLFLTLATIATVGAVSATTALAAENSASKTSTDVGIGFKSDKDNEPTEGPFKDNLALVFRPTEFQFGQSNKAGTASTFNNTRTGRQYIVVNDDRKGADKGQAWVVKAELSELTSGAETLANATLTFGNGAPKLFDYVLGTTPHPSKDDYIPADVNDQDNGDQATSLKPIAAGDTTYTAVSGSLTAGGKTQVAILSKDATDATKVGGIAYQMENVKLEVVDTSNLGGKSFEGTMTWTLEKNP</sequence>
<dbReference type="Proteomes" id="UP000674938">
    <property type="component" value="Unassembled WGS sequence"/>
</dbReference>
<proteinExistence type="predicted"/>
<keyword evidence="5" id="KW-1185">Reference proteome</keyword>
<accession>A0A940P6D1</accession>
<comment type="caution">
    <text evidence="4">The sequence shown here is derived from an EMBL/GenBank/DDBJ whole genome shotgun (WGS) entry which is preliminary data.</text>
</comment>
<keyword evidence="2" id="KW-0732">Signal</keyword>
<gene>
    <name evidence="4" type="ORF">I6N95_15655</name>
</gene>
<name>A0A940P6D1_9ENTE</name>
<feature type="region of interest" description="Disordered" evidence="1">
    <location>
        <begin position="34"/>
        <end position="55"/>
    </location>
</feature>
<reference evidence="4" key="1">
    <citation type="submission" date="2020-12" db="EMBL/GenBank/DDBJ databases">
        <title>Vagococcus allomyrinae sp. nov. and Enterococcus lavae sp. nov., isolated from the larvae of Allomyrina dichotoma.</title>
        <authorList>
            <person name="Lee S.D."/>
        </authorList>
    </citation>
    <scope>NUCLEOTIDE SEQUENCE</scope>
    <source>
        <strain evidence="4">BWB3-3</strain>
    </source>
</reference>
<protein>
    <submittedName>
        <fullName evidence="4">WxL domain-containing protein</fullName>
    </submittedName>
</protein>
<evidence type="ECO:0000313" key="4">
    <source>
        <dbReference type="EMBL" id="MBP1042454.1"/>
    </source>
</evidence>
<dbReference type="InterPro" id="IPR027994">
    <property type="entry name" value="WxL_dom"/>
</dbReference>
<organism evidence="4 5">
    <name type="scientific">Vagococcus allomyrinae</name>
    <dbReference type="NCBI Taxonomy" id="2794353"/>
    <lineage>
        <taxon>Bacteria</taxon>
        <taxon>Bacillati</taxon>
        <taxon>Bacillota</taxon>
        <taxon>Bacilli</taxon>
        <taxon>Lactobacillales</taxon>
        <taxon>Enterococcaceae</taxon>
        <taxon>Vagococcus</taxon>
    </lineage>
</organism>
<dbReference type="AlphaFoldDB" id="A0A940P6D1"/>
<feature type="signal peptide" evidence="2">
    <location>
        <begin position="1"/>
        <end position="25"/>
    </location>
</feature>
<dbReference type="RefSeq" id="WP_209529651.1">
    <property type="nucleotide sequence ID" value="NZ_JAEEGA010000010.1"/>
</dbReference>
<evidence type="ECO:0000256" key="1">
    <source>
        <dbReference type="SAM" id="MobiDB-lite"/>
    </source>
</evidence>
<evidence type="ECO:0000256" key="2">
    <source>
        <dbReference type="SAM" id="SignalP"/>
    </source>
</evidence>
<dbReference type="Pfam" id="PF13731">
    <property type="entry name" value="WxL"/>
    <property type="match status" value="1"/>
</dbReference>
<evidence type="ECO:0000259" key="3">
    <source>
        <dbReference type="Pfam" id="PF13731"/>
    </source>
</evidence>